<dbReference type="InterPro" id="IPR050557">
    <property type="entry name" value="RTX_toxin/Mannuronan_C5-epim"/>
</dbReference>
<evidence type="ECO:0000256" key="8">
    <source>
        <dbReference type="ARBA" id="ARBA00023136"/>
    </source>
</evidence>
<evidence type="ECO:0000313" key="12">
    <source>
        <dbReference type="Proteomes" id="UP000509684"/>
    </source>
</evidence>
<dbReference type="InterPro" id="IPR003995">
    <property type="entry name" value="RTX_toxin_determinant-A"/>
</dbReference>
<dbReference type="GO" id="GO:0005615">
    <property type="term" value="C:extracellular space"/>
    <property type="evidence" value="ECO:0007669"/>
    <property type="project" value="InterPro"/>
</dbReference>
<dbReference type="InterPro" id="IPR013858">
    <property type="entry name" value="Peptidase_M10B_C"/>
</dbReference>
<dbReference type="GO" id="GO:0016020">
    <property type="term" value="C:membrane"/>
    <property type="evidence" value="ECO:0007669"/>
    <property type="project" value="UniProtKB-SubCell"/>
</dbReference>
<organism evidence="11 12">
    <name type="scientific">Candidatus Accumulibacter cognatus</name>
    <dbReference type="NCBI Taxonomy" id="2954383"/>
    <lineage>
        <taxon>Bacteria</taxon>
        <taxon>Pseudomonadati</taxon>
        <taxon>Pseudomonadota</taxon>
        <taxon>Betaproteobacteria</taxon>
        <taxon>Candidatus Accumulibacter</taxon>
    </lineage>
</organism>
<dbReference type="InterPro" id="IPR018511">
    <property type="entry name" value="Hemolysin-typ_Ca-bd_CS"/>
</dbReference>
<dbReference type="InterPro" id="IPR011049">
    <property type="entry name" value="Serralysin-like_metalloprot_C"/>
</dbReference>
<evidence type="ECO:0000256" key="2">
    <source>
        <dbReference type="ARBA" id="ARBA00004370"/>
    </source>
</evidence>
<proteinExistence type="predicted"/>
<evidence type="ECO:0000256" key="3">
    <source>
        <dbReference type="ARBA" id="ARBA00004613"/>
    </source>
</evidence>
<dbReference type="PRINTS" id="PR00313">
    <property type="entry name" value="CABNDNGRPT"/>
</dbReference>
<dbReference type="Pfam" id="PF08548">
    <property type="entry name" value="Peptidase_M10_C"/>
    <property type="match status" value="1"/>
</dbReference>
<evidence type="ECO:0000256" key="5">
    <source>
        <dbReference type="ARBA" id="ARBA00022656"/>
    </source>
</evidence>
<dbReference type="PRINTS" id="PR01488">
    <property type="entry name" value="RTXTOXINA"/>
</dbReference>
<comment type="cofactor">
    <cofactor evidence="1">
        <name>Ca(2+)</name>
        <dbReference type="ChEBI" id="CHEBI:29108"/>
    </cofactor>
</comment>
<keyword evidence="4" id="KW-0964">Secreted</keyword>
<evidence type="ECO:0000256" key="6">
    <source>
        <dbReference type="ARBA" id="ARBA00022737"/>
    </source>
</evidence>
<dbReference type="PANTHER" id="PTHR38340:SF1">
    <property type="entry name" value="S-LAYER PROTEIN"/>
    <property type="match status" value="1"/>
</dbReference>
<comment type="subcellular location">
    <subcellularLocation>
        <location evidence="2">Membrane</location>
    </subcellularLocation>
    <subcellularLocation>
        <location evidence="3">Secreted</location>
    </subcellularLocation>
</comment>
<accession>A0A7D5NAZ2</accession>
<dbReference type="Gene3D" id="2.150.10.10">
    <property type="entry name" value="Serralysin-like metalloprotease, C-terminal"/>
    <property type="match status" value="2"/>
</dbReference>
<dbReference type="InterPro" id="IPR024079">
    <property type="entry name" value="MetalloPept_cat_dom_sf"/>
</dbReference>
<protein>
    <submittedName>
        <fullName evidence="11">M10 family metallopeptidase C-terminal domain-containing protein</fullName>
    </submittedName>
</protein>
<keyword evidence="7" id="KW-0843">Virulence</keyword>
<reference evidence="11 12" key="1">
    <citation type="journal article" date="2019" name="Microbiome">
        <title>Annotated bacterial chromosomes from frame-shift-corrected long-read metagenomic data.</title>
        <authorList>
            <person name="Arumugam K."/>
            <person name="Bagci C."/>
            <person name="Bessarab I."/>
            <person name="Beier S."/>
            <person name="Buchfink B."/>
            <person name="Gorska A."/>
            <person name="Qiu G."/>
            <person name="Huson D.H."/>
            <person name="Williams R.B.H."/>
        </authorList>
    </citation>
    <scope>NUCLEOTIDE SEQUENCE [LARGE SCALE GENOMIC DNA]</scope>
    <source>
        <strain evidence="11">SSA1</strain>
    </source>
</reference>
<dbReference type="AlphaFoldDB" id="A0A7D5NAZ2"/>
<keyword evidence="8" id="KW-0472">Membrane</keyword>
<keyword evidence="5" id="KW-0800">Toxin</keyword>
<evidence type="ECO:0000259" key="10">
    <source>
        <dbReference type="Pfam" id="PF08548"/>
    </source>
</evidence>
<dbReference type="SUPFAM" id="SSF55486">
    <property type="entry name" value="Metalloproteases ('zincins'), catalytic domain"/>
    <property type="match status" value="1"/>
</dbReference>
<dbReference type="Pfam" id="PF00353">
    <property type="entry name" value="HemolysinCabind"/>
    <property type="match status" value="4"/>
</dbReference>
<dbReference type="GO" id="GO:0090729">
    <property type="term" value="F:toxin activity"/>
    <property type="evidence" value="ECO:0007669"/>
    <property type="project" value="UniProtKB-KW"/>
</dbReference>
<dbReference type="GO" id="GO:0005509">
    <property type="term" value="F:calcium ion binding"/>
    <property type="evidence" value="ECO:0007669"/>
    <property type="project" value="InterPro"/>
</dbReference>
<feature type="domain" description="Peptidase M10 serralysin C-terminal" evidence="10">
    <location>
        <begin position="265"/>
        <end position="372"/>
    </location>
</feature>
<evidence type="ECO:0000313" key="11">
    <source>
        <dbReference type="EMBL" id="QLH50566.1"/>
    </source>
</evidence>
<dbReference type="PROSITE" id="PS00330">
    <property type="entry name" value="HEMOLYSIN_CALCIUM"/>
    <property type="match status" value="1"/>
</dbReference>
<dbReference type="GO" id="GO:0008237">
    <property type="term" value="F:metallopeptidase activity"/>
    <property type="evidence" value="ECO:0007669"/>
    <property type="project" value="InterPro"/>
</dbReference>
<name>A0A7D5NAZ2_9PROT</name>
<dbReference type="PANTHER" id="PTHR38340">
    <property type="entry name" value="S-LAYER PROTEIN"/>
    <property type="match status" value="1"/>
</dbReference>
<sequence>MNVYQYSIPSRKEIEDNMTQLGPLRNRQTLVVCILANAQPGIPLYDVSSLQAFRDKYWPSSTPLTDQVLDKDFREATLYNQRAFGIPDEVDRQALWNKVITPWGNLLNITIGQTNDPALANVRLGIAPGFGPEFSVINNKNYTPGPKEGSRIGESPVSDVFLGDINLGIGVADPRNISTWLHEFGHALGLSHPVTSDDGSLPKEYDPPPWTVMGYNDLHVKPVMPMLFDALGLQALNLLKTQINSGDNDIYTIDTMPYGPQGKLVIDTGGNNDTISAKTWSTDCEIDLRPTDFNAGKAYLSSIGTSGGTRNLAIFEGTIIENAIGGQGNDLIIGNDVANKLEGGAGNNTLKGGAGVDTYVIGKGKDSIIDHDGQLLIDSRQEALHGSPDDAPVFISGLKPIGGATWKDKEQGDIAYRLLKDTQQAGVNNLEIFRLVGGKYKQIAVINDYEPGGDLGIHLKNEVQIAVCTLGESNPFLEGGTGNTARPPLSAGELFARQLKACLDMAAHLGDQLSFTLTGSNNSQFALVNGDDTLSFADGPIILDLQAGQTEIAFALLNTGDVDTDATLTLTATYLPAEGGAQATYDLTLHFDATEEPDPPTPILTVNGDIVPTDVQPEVPGIQALGDAQGNPIGEAGAYEDMLSGSAGNDHLLAGELNDDVGSGDGDGDGDDWIEGGNGQDYLHGENGNDLIEGGNGSDIVFGEAGNDRLYGDTSYIDGSLHGNDFLDGGNGNDQIAGEGGTDTLSFANGPITLDLQAGQTGLAFAFLNTGDVDTDAARKLTATDIPAEGGTQAATLTVNFDATEESLDDAPQTTWTITGDLTSIDFEPQPGVQALARYPREVELDSIHLIFAGNDDQWRISA</sequence>
<evidence type="ECO:0000256" key="9">
    <source>
        <dbReference type="SAM" id="MobiDB-lite"/>
    </source>
</evidence>
<evidence type="ECO:0000256" key="7">
    <source>
        <dbReference type="ARBA" id="ARBA00023026"/>
    </source>
</evidence>
<dbReference type="Proteomes" id="UP000509684">
    <property type="component" value="Chromosome"/>
</dbReference>
<dbReference type="EMBL" id="CP058708">
    <property type="protein sequence ID" value="QLH50566.1"/>
    <property type="molecule type" value="Genomic_DNA"/>
</dbReference>
<feature type="region of interest" description="Disordered" evidence="9">
    <location>
        <begin position="660"/>
        <end position="690"/>
    </location>
</feature>
<dbReference type="InterPro" id="IPR001343">
    <property type="entry name" value="Hemolysn_Ca-bd"/>
</dbReference>
<dbReference type="KEGG" id="acog:HWD57_12805"/>
<dbReference type="SUPFAM" id="SSF51120">
    <property type="entry name" value="beta-Roll"/>
    <property type="match status" value="2"/>
</dbReference>
<keyword evidence="6" id="KW-0677">Repeat</keyword>
<gene>
    <name evidence="11" type="ORF">HWD57_12805</name>
</gene>
<dbReference type="Gene3D" id="3.40.390.10">
    <property type="entry name" value="Collagenase (Catalytic Domain)"/>
    <property type="match status" value="1"/>
</dbReference>
<evidence type="ECO:0000256" key="4">
    <source>
        <dbReference type="ARBA" id="ARBA00022525"/>
    </source>
</evidence>
<evidence type="ECO:0000256" key="1">
    <source>
        <dbReference type="ARBA" id="ARBA00001913"/>
    </source>
</evidence>